<accession>A0AAV4CBE7</accession>
<comment type="caution">
    <text evidence="1">The sequence shown here is derived from an EMBL/GenBank/DDBJ whole genome shotgun (WGS) entry which is preliminary data.</text>
</comment>
<evidence type="ECO:0000313" key="2">
    <source>
        <dbReference type="Proteomes" id="UP000735302"/>
    </source>
</evidence>
<evidence type="ECO:0000313" key="1">
    <source>
        <dbReference type="EMBL" id="GFO28857.1"/>
    </source>
</evidence>
<reference evidence="1 2" key="1">
    <citation type="journal article" date="2021" name="Elife">
        <title>Chloroplast acquisition without the gene transfer in kleptoplastic sea slugs, Plakobranchus ocellatus.</title>
        <authorList>
            <person name="Maeda T."/>
            <person name="Takahashi S."/>
            <person name="Yoshida T."/>
            <person name="Shimamura S."/>
            <person name="Takaki Y."/>
            <person name="Nagai Y."/>
            <person name="Toyoda A."/>
            <person name="Suzuki Y."/>
            <person name="Arimoto A."/>
            <person name="Ishii H."/>
            <person name="Satoh N."/>
            <person name="Nishiyama T."/>
            <person name="Hasebe M."/>
            <person name="Maruyama T."/>
            <person name="Minagawa J."/>
            <person name="Obokata J."/>
            <person name="Shigenobu S."/>
        </authorList>
    </citation>
    <scope>NUCLEOTIDE SEQUENCE [LARGE SCALE GENOMIC DNA]</scope>
</reference>
<dbReference type="Proteomes" id="UP000735302">
    <property type="component" value="Unassembled WGS sequence"/>
</dbReference>
<sequence>MLNRGSNWRQQFTCPTIHVWKHSSFFGTRAHQVCSEFHPVEVLELSFVFYSLALHQWLCQIREKGCLYVTMYNSIDRCYASVVTQVIRLTCQWVEHGNCDFKLAIRLGFEPQTSYLAANCLEKVHISYQKVNSNSMYYRQHMG</sequence>
<name>A0AAV4CBE7_9GAST</name>
<organism evidence="1 2">
    <name type="scientific">Plakobranchus ocellatus</name>
    <dbReference type="NCBI Taxonomy" id="259542"/>
    <lineage>
        <taxon>Eukaryota</taxon>
        <taxon>Metazoa</taxon>
        <taxon>Spiralia</taxon>
        <taxon>Lophotrochozoa</taxon>
        <taxon>Mollusca</taxon>
        <taxon>Gastropoda</taxon>
        <taxon>Heterobranchia</taxon>
        <taxon>Euthyneura</taxon>
        <taxon>Panpulmonata</taxon>
        <taxon>Sacoglossa</taxon>
        <taxon>Placobranchoidea</taxon>
        <taxon>Plakobranchidae</taxon>
        <taxon>Plakobranchus</taxon>
    </lineage>
</organism>
<proteinExistence type="predicted"/>
<protein>
    <submittedName>
        <fullName evidence="1">Uncharacterized protein</fullName>
    </submittedName>
</protein>
<dbReference type="AlphaFoldDB" id="A0AAV4CBE7"/>
<gene>
    <name evidence="1" type="ORF">PoB_005536200</name>
</gene>
<keyword evidence="2" id="KW-1185">Reference proteome</keyword>
<dbReference type="EMBL" id="BLXT01006084">
    <property type="protein sequence ID" value="GFO28857.1"/>
    <property type="molecule type" value="Genomic_DNA"/>
</dbReference>